<sequence>MPTSFQAPSRKDKASKTTYSQSAASNVSQAATTVADILQNKGGEVFAVGPDITLRDAVVELRDRHIGALLVNNAEGALIGIVSERDIVRKLADSPGQTLPMLVSDVMTREVETCAPQDPLISVLRAMTAGRFRHMPVVEGDTLVGMVTIGDVVNHRLNELEHEAMQLKQLIVG</sequence>
<dbReference type="AlphaFoldDB" id="A0A844AYK5"/>
<evidence type="ECO:0000313" key="6">
    <source>
        <dbReference type="Proteomes" id="UP000436694"/>
    </source>
</evidence>
<dbReference type="RefSeq" id="WP_153547837.1">
    <property type="nucleotide sequence ID" value="NZ_WIXK01000005.1"/>
</dbReference>
<evidence type="ECO:0000256" key="3">
    <source>
        <dbReference type="SAM" id="MobiDB-lite"/>
    </source>
</evidence>
<dbReference type="PANTHER" id="PTHR43080">
    <property type="entry name" value="CBS DOMAIN-CONTAINING PROTEIN CBSX3, MITOCHONDRIAL"/>
    <property type="match status" value="1"/>
</dbReference>
<evidence type="ECO:0000313" key="5">
    <source>
        <dbReference type="EMBL" id="MQY43042.1"/>
    </source>
</evidence>
<comment type="caution">
    <text evidence="5">The sequence shown here is derived from an EMBL/GenBank/DDBJ whole genome shotgun (WGS) entry which is preliminary data.</text>
</comment>
<dbReference type="InterPro" id="IPR051257">
    <property type="entry name" value="Diverse_CBS-Domain"/>
</dbReference>
<dbReference type="Gene3D" id="3.10.580.10">
    <property type="entry name" value="CBS-domain"/>
    <property type="match status" value="1"/>
</dbReference>
<dbReference type="InterPro" id="IPR044725">
    <property type="entry name" value="CBSX3_CBS_dom"/>
</dbReference>
<dbReference type="Pfam" id="PF00571">
    <property type="entry name" value="CBS"/>
    <property type="match status" value="2"/>
</dbReference>
<dbReference type="Proteomes" id="UP000436694">
    <property type="component" value="Unassembled WGS sequence"/>
</dbReference>
<keyword evidence="6" id="KW-1185">Reference proteome</keyword>
<dbReference type="SMART" id="SM00116">
    <property type="entry name" value="CBS"/>
    <property type="match status" value="2"/>
</dbReference>
<dbReference type="PANTHER" id="PTHR43080:SF2">
    <property type="entry name" value="CBS DOMAIN-CONTAINING PROTEIN"/>
    <property type="match status" value="1"/>
</dbReference>
<dbReference type="PROSITE" id="PS51371">
    <property type="entry name" value="CBS"/>
    <property type="match status" value="2"/>
</dbReference>
<proteinExistence type="predicted"/>
<evidence type="ECO:0000256" key="2">
    <source>
        <dbReference type="PROSITE-ProRule" id="PRU00703"/>
    </source>
</evidence>
<dbReference type="InterPro" id="IPR046342">
    <property type="entry name" value="CBS_dom_sf"/>
</dbReference>
<evidence type="ECO:0000259" key="4">
    <source>
        <dbReference type="PROSITE" id="PS51371"/>
    </source>
</evidence>
<feature type="domain" description="CBS" evidence="4">
    <location>
        <begin position="39"/>
        <end position="98"/>
    </location>
</feature>
<dbReference type="EMBL" id="WIXK01000005">
    <property type="protein sequence ID" value="MQY43042.1"/>
    <property type="molecule type" value="Genomic_DNA"/>
</dbReference>
<feature type="domain" description="CBS" evidence="4">
    <location>
        <begin position="107"/>
        <end position="165"/>
    </location>
</feature>
<reference evidence="5 6" key="1">
    <citation type="submission" date="2019-10" db="EMBL/GenBank/DDBJ databases">
        <title>Epibacterium sp. nov., isolated from seawater.</title>
        <authorList>
            <person name="Zhang X."/>
            <person name="Li N."/>
        </authorList>
    </citation>
    <scope>NUCLEOTIDE SEQUENCE [LARGE SCALE GENOMIC DNA]</scope>
    <source>
        <strain evidence="5 6">SM1969</strain>
    </source>
</reference>
<keyword evidence="1 2" id="KW-0129">CBS domain</keyword>
<dbReference type="InterPro" id="IPR000644">
    <property type="entry name" value="CBS_dom"/>
</dbReference>
<organism evidence="5 6">
    <name type="scientific">Tritonibacter aquimaris</name>
    <dbReference type="NCBI Taxonomy" id="2663379"/>
    <lineage>
        <taxon>Bacteria</taxon>
        <taxon>Pseudomonadati</taxon>
        <taxon>Pseudomonadota</taxon>
        <taxon>Alphaproteobacteria</taxon>
        <taxon>Rhodobacterales</taxon>
        <taxon>Paracoccaceae</taxon>
        <taxon>Tritonibacter</taxon>
    </lineage>
</organism>
<name>A0A844AYK5_9RHOB</name>
<accession>A0A844AYK5</accession>
<evidence type="ECO:0000256" key="1">
    <source>
        <dbReference type="ARBA" id="ARBA00023122"/>
    </source>
</evidence>
<dbReference type="SUPFAM" id="SSF54631">
    <property type="entry name" value="CBS-domain pair"/>
    <property type="match status" value="1"/>
</dbReference>
<protein>
    <submittedName>
        <fullName evidence="5">CBS domain-containing protein</fullName>
    </submittedName>
</protein>
<dbReference type="CDD" id="cd04623">
    <property type="entry name" value="CBS_pair_bac_euk"/>
    <property type="match status" value="1"/>
</dbReference>
<gene>
    <name evidence="5" type="ORF">GG681_10360</name>
</gene>
<feature type="region of interest" description="Disordered" evidence="3">
    <location>
        <begin position="1"/>
        <end position="23"/>
    </location>
</feature>